<evidence type="ECO:0000313" key="8">
    <source>
        <dbReference type="EMBL" id="ACU04273.1"/>
    </source>
</evidence>
<keyword evidence="3" id="KW-0408">Iron</keyword>
<keyword evidence="9" id="KW-1185">Reference proteome</keyword>
<proteinExistence type="inferred from homology"/>
<reference evidence="8 9" key="1">
    <citation type="journal article" date="2009" name="Stand. Genomic Sci.">
        <title>Complete genome sequence of Pedobacter heparinus type strain (HIM 762-3).</title>
        <authorList>
            <person name="Han C."/>
            <person name="Spring S."/>
            <person name="Lapidus A."/>
            <person name="Del Rio T.G."/>
            <person name="Tice H."/>
            <person name="Copeland A."/>
            <person name="Cheng J.F."/>
            <person name="Lucas S."/>
            <person name="Chen F."/>
            <person name="Nolan M."/>
            <person name="Bruce D."/>
            <person name="Goodwin L."/>
            <person name="Pitluck S."/>
            <person name="Ivanova N."/>
            <person name="Mavromatis K."/>
            <person name="Mikhailova N."/>
            <person name="Pati A."/>
            <person name="Chen A."/>
            <person name="Palaniappan K."/>
            <person name="Land M."/>
            <person name="Hauser L."/>
            <person name="Chang Y.J."/>
            <person name="Jeffries C.C."/>
            <person name="Saunders E."/>
            <person name="Chertkov O."/>
            <person name="Brettin T."/>
            <person name="Goker M."/>
            <person name="Rohde M."/>
            <person name="Bristow J."/>
            <person name="Eisen J.A."/>
            <person name="Markowitz V."/>
            <person name="Hugenholtz P."/>
            <person name="Kyrpides N.C."/>
            <person name="Klenk H.P."/>
            <person name="Detter J.C."/>
        </authorList>
    </citation>
    <scope>NUCLEOTIDE SEQUENCE [LARGE SCALE GENOMIC DNA]</scope>
    <source>
        <strain evidence="9">ATCC 13125 / DSM 2366 / CIP 104194 / JCM 7457 / NBRC 12017 / NCIMB 9290 / NRRL B-14731 / HIM 762-3</strain>
    </source>
</reference>
<comment type="similarity">
    <text evidence="6">Belongs to the bacterial ring-hydroxylating dioxygenase ferredoxin component family.</text>
</comment>
<dbReference type="eggNOG" id="COG2146">
    <property type="taxonomic scope" value="Bacteria"/>
</dbReference>
<keyword evidence="1" id="KW-0001">2Fe-2S</keyword>
<evidence type="ECO:0000259" key="7">
    <source>
        <dbReference type="PROSITE" id="PS51296"/>
    </source>
</evidence>
<keyword evidence="2" id="KW-0479">Metal-binding</keyword>
<dbReference type="PROSITE" id="PS51296">
    <property type="entry name" value="RIESKE"/>
    <property type="match status" value="1"/>
</dbReference>
<dbReference type="PANTHER" id="PTHR21496">
    <property type="entry name" value="FERREDOXIN-RELATED"/>
    <property type="match status" value="1"/>
</dbReference>
<evidence type="ECO:0000256" key="1">
    <source>
        <dbReference type="ARBA" id="ARBA00022714"/>
    </source>
</evidence>
<dbReference type="InterPro" id="IPR036922">
    <property type="entry name" value="Rieske_2Fe-2S_sf"/>
</dbReference>
<name>C6XWX9_PEDHD</name>
<evidence type="ECO:0000313" key="9">
    <source>
        <dbReference type="Proteomes" id="UP000000852"/>
    </source>
</evidence>
<dbReference type="AlphaFoldDB" id="C6XWX9"/>
<dbReference type="PANTHER" id="PTHR21496:SF0">
    <property type="entry name" value="RIESKE DOMAIN-CONTAINING PROTEIN"/>
    <property type="match status" value="1"/>
</dbReference>
<dbReference type="Pfam" id="PF00355">
    <property type="entry name" value="Rieske"/>
    <property type="match status" value="1"/>
</dbReference>
<evidence type="ECO:0000256" key="5">
    <source>
        <dbReference type="ARBA" id="ARBA00034078"/>
    </source>
</evidence>
<evidence type="ECO:0000256" key="2">
    <source>
        <dbReference type="ARBA" id="ARBA00022723"/>
    </source>
</evidence>
<evidence type="ECO:0000256" key="6">
    <source>
        <dbReference type="ARBA" id="ARBA00038001"/>
    </source>
</evidence>
<dbReference type="InterPro" id="IPR017941">
    <property type="entry name" value="Rieske_2Fe-2S"/>
</dbReference>
<dbReference type="EMBL" id="CP001681">
    <property type="protein sequence ID" value="ACU04273.1"/>
    <property type="molecule type" value="Genomic_DNA"/>
</dbReference>
<dbReference type="GO" id="GO:0051537">
    <property type="term" value="F:2 iron, 2 sulfur cluster binding"/>
    <property type="evidence" value="ECO:0007669"/>
    <property type="project" value="UniProtKB-KW"/>
</dbReference>
<comment type="cofactor">
    <cofactor evidence="5">
        <name>[2Fe-2S] cluster</name>
        <dbReference type="ChEBI" id="CHEBI:190135"/>
    </cofactor>
</comment>
<dbReference type="Proteomes" id="UP000000852">
    <property type="component" value="Chromosome"/>
</dbReference>
<evidence type="ECO:0000256" key="4">
    <source>
        <dbReference type="ARBA" id="ARBA00023014"/>
    </source>
</evidence>
<dbReference type="STRING" id="485917.Phep_2068"/>
<dbReference type="CDD" id="cd03467">
    <property type="entry name" value="Rieske"/>
    <property type="match status" value="1"/>
</dbReference>
<protein>
    <submittedName>
        <fullName evidence="8">Rieske (2Fe-2S) domain protein</fullName>
    </submittedName>
</protein>
<feature type="domain" description="Rieske" evidence="7">
    <location>
        <begin position="16"/>
        <end position="110"/>
    </location>
</feature>
<dbReference type="SUPFAM" id="SSF50022">
    <property type="entry name" value="ISP domain"/>
    <property type="match status" value="1"/>
</dbReference>
<evidence type="ECO:0000256" key="3">
    <source>
        <dbReference type="ARBA" id="ARBA00023004"/>
    </source>
</evidence>
<accession>C6XWX9</accession>
<gene>
    <name evidence="8" type="ordered locus">Phep_2068</name>
</gene>
<keyword evidence="4" id="KW-0411">Iron-sulfur</keyword>
<dbReference type="KEGG" id="phe:Phep_2068"/>
<dbReference type="Gene3D" id="2.102.10.10">
    <property type="entry name" value="Rieske [2Fe-2S] iron-sulphur domain"/>
    <property type="match status" value="1"/>
</dbReference>
<dbReference type="GO" id="GO:0046872">
    <property type="term" value="F:metal ion binding"/>
    <property type="evidence" value="ECO:0007669"/>
    <property type="project" value="UniProtKB-KW"/>
</dbReference>
<dbReference type="HOGENOM" id="CLU_055690_5_3_10"/>
<organism evidence="8 9">
    <name type="scientific">Pedobacter heparinus (strain ATCC 13125 / DSM 2366 / CIP 104194 / JCM 7457 / NBRC 12017 / NCIMB 9290 / NRRL B-14731 / HIM 762-3)</name>
    <dbReference type="NCBI Taxonomy" id="485917"/>
    <lineage>
        <taxon>Bacteria</taxon>
        <taxon>Pseudomonadati</taxon>
        <taxon>Bacteroidota</taxon>
        <taxon>Sphingobacteriia</taxon>
        <taxon>Sphingobacteriales</taxon>
        <taxon>Sphingobacteriaceae</taxon>
        <taxon>Pedobacter</taxon>
    </lineage>
</organism>
<sequence>MYLDLRYDRVMNKFKWHKVEGEPQGEDFVRQIQIEGKKLCLVKHQNEYFVVQNYCPHAGGVLSGGWCKNGYLVCPIHRWEYNLHTGRGAEGQGDYIDTYPVEIRTDGIYVGIKESWISRLFGR</sequence>